<feature type="domain" description="Tudor" evidence="1">
    <location>
        <begin position="17"/>
        <end position="130"/>
    </location>
</feature>
<organism evidence="2 3">
    <name type="scientific">Leptidea sinapis</name>
    <dbReference type="NCBI Taxonomy" id="189913"/>
    <lineage>
        <taxon>Eukaryota</taxon>
        <taxon>Metazoa</taxon>
        <taxon>Ecdysozoa</taxon>
        <taxon>Arthropoda</taxon>
        <taxon>Hexapoda</taxon>
        <taxon>Insecta</taxon>
        <taxon>Pterygota</taxon>
        <taxon>Neoptera</taxon>
        <taxon>Endopterygota</taxon>
        <taxon>Lepidoptera</taxon>
        <taxon>Glossata</taxon>
        <taxon>Ditrysia</taxon>
        <taxon>Papilionoidea</taxon>
        <taxon>Pieridae</taxon>
        <taxon>Dismorphiinae</taxon>
        <taxon>Leptidea</taxon>
    </lineage>
</organism>
<dbReference type="InterPro" id="IPR002999">
    <property type="entry name" value="Tudor"/>
</dbReference>
<dbReference type="Proteomes" id="UP000324832">
    <property type="component" value="Unassembled WGS sequence"/>
</dbReference>
<keyword evidence="3" id="KW-1185">Reference proteome</keyword>
<dbReference type="SUPFAM" id="SSF63748">
    <property type="entry name" value="Tudor/PWWP/MBT"/>
    <property type="match status" value="1"/>
</dbReference>
<accession>A0A5E4QPL8</accession>
<sequence length="160" mass="18511">MILPTKQNFAIYSRQWVQLTHVENPHNFYVHLSSFATFVDTINNLNVDQLENPTQIDLGDIVIYKARKTRKAKYLRGKILKINFDESPTYNIFSIDYGFNDENVSRDHIYTCAPHYKNTPQLAMHCQLHGCNPNGTAWNEDATDAMMSLAGIRFYEEICS</sequence>
<dbReference type="Gene3D" id="2.30.30.140">
    <property type="match status" value="1"/>
</dbReference>
<dbReference type="PANTHER" id="PTHR22948:SF76">
    <property type="entry name" value="FI20010P1-RELATED"/>
    <property type="match status" value="1"/>
</dbReference>
<name>A0A5E4QPL8_9NEOP</name>
<dbReference type="InterPro" id="IPR050621">
    <property type="entry name" value="Tudor_domain_containing"/>
</dbReference>
<evidence type="ECO:0000313" key="2">
    <source>
        <dbReference type="EMBL" id="VVD00210.1"/>
    </source>
</evidence>
<evidence type="ECO:0000259" key="1">
    <source>
        <dbReference type="Pfam" id="PF00567"/>
    </source>
</evidence>
<evidence type="ECO:0000313" key="3">
    <source>
        <dbReference type="Proteomes" id="UP000324832"/>
    </source>
</evidence>
<protein>
    <recommendedName>
        <fullName evidence="1">Tudor domain-containing protein</fullName>
    </recommendedName>
</protein>
<proteinExistence type="predicted"/>
<dbReference type="PANTHER" id="PTHR22948">
    <property type="entry name" value="TUDOR DOMAIN CONTAINING PROTEIN"/>
    <property type="match status" value="1"/>
</dbReference>
<dbReference type="AlphaFoldDB" id="A0A5E4QPL8"/>
<gene>
    <name evidence="2" type="ORF">LSINAPIS_LOCUS10898</name>
</gene>
<reference evidence="2 3" key="1">
    <citation type="submission" date="2017-07" db="EMBL/GenBank/DDBJ databases">
        <authorList>
            <person name="Talla V."/>
            <person name="Backstrom N."/>
        </authorList>
    </citation>
    <scope>NUCLEOTIDE SEQUENCE [LARGE SCALE GENOMIC DNA]</scope>
</reference>
<dbReference type="EMBL" id="FZQP02004523">
    <property type="protein sequence ID" value="VVD00210.1"/>
    <property type="molecule type" value="Genomic_DNA"/>
</dbReference>
<dbReference type="Pfam" id="PF00567">
    <property type="entry name" value="TUDOR"/>
    <property type="match status" value="1"/>
</dbReference>